<evidence type="ECO:0000256" key="10">
    <source>
        <dbReference type="ARBA" id="ARBA00023181"/>
    </source>
</evidence>
<organism evidence="13 14">
    <name type="scientific">Methylobacterium longum</name>
    <dbReference type="NCBI Taxonomy" id="767694"/>
    <lineage>
        <taxon>Bacteria</taxon>
        <taxon>Pseudomonadati</taxon>
        <taxon>Pseudomonadota</taxon>
        <taxon>Alphaproteobacteria</taxon>
        <taxon>Hyphomicrobiales</taxon>
        <taxon>Methylobacteriaceae</taxon>
        <taxon>Methylobacterium</taxon>
    </lineage>
</organism>
<keyword evidence="8 11" id="KW-0411">Iron-sulfur</keyword>
<dbReference type="EMBL" id="JAUFPT010000077">
    <property type="protein sequence ID" value="MDN3573551.1"/>
    <property type="molecule type" value="Genomic_DNA"/>
</dbReference>
<dbReference type="PANTHER" id="PTHR39429:SF3">
    <property type="entry name" value="LIGHT-INDEPENDENT PROTOCHLOROPHYLLIDE REDUCTASE SUBUNIT N"/>
    <property type="match status" value="1"/>
</dbReference>
<dbReference type="SUPFAM" id="SSF53807">
    <property type="entry name" value="Helical backbone' metal receptor"/>
    <property type="match status" value="1"/>
</dbReference>
<evidence type="ECO:0000259" key="12">
    <source>
        <dbReference type="Pfam" id="PF00148"/>
    </source>
</evidence>
<keyword evidence="9 11" id="KW-0149">Chlorophyll biosynthesis</keyword>
<protein>
    <recommendedName>
        <fullName evidence="11">Light-independent protochlorophyllide reductase subunit N</fullName>
        <shortName evidence="11">DPOR subunit N</shortName>
        <shortName evidence="11">LI-POR subunit N</shortName>
        <ecNumber evidence="11">1.3.7.7</ecNumber>
    </recommendedName>
</protein>
<keyword evidence="6 11" id="KW-0560">Oxidoreductase</keyword>
<comment type="catalytic activity">
    <reaction evidence="11">
        <text>chlorophyllide a + oxidized 2[4Fe-4S]-[ferredoxin] + 2 ADP + 2 phosphate = protochlorophyllide a + reduced 2[4Fe-4S]-[ferredoxin] + 2 ATP + 2 H2O</text>
        <dbReference type="Rhea" id="RHEA:28202"/>
        <dbReference type="Rhea" id="RHEA-COMP:10002"/>
        <dbReference type="Rhea" id="RHEA-COMP:10004"/>
        <dbReference type="ChEBI" id="CHEBI:15377"/>
        <dbReference type="ChEBI" id="CHEBI:30616"/>
        <dbReference type="ChEBI" id="CHEBI:33722"/>
        <dbReference type="ChEBI" id="CHEBI:33723"/>
        <dbReference type="ChEBI" id="CHEBI:43474"/>
        <dbReference type="ChEBI" id="CHEBI:83348"/>
        <dbReference type="ChEBI" id="CHEBI:83350"/>
        <dbReference type="ChEBI" id="CHEBI:456216"/>
        <dbReference type="EC" id="1.3.7.7"/>
    </reaction>
</comment>
<evidence type="ECO:0000256" key="3">
    <source>
        <dbReference type="ARBA" id="ARBA00022723"/>
    </source>
</evidence>
<name>A0ABT8AVN6_9HYPH</name>
<proteinExistence type="inferred from homology"/>
<evidence type="ECO:0000256" key="8">
    <source>
        <dbReference type="ARBA" id="ARBA00023014"/>
    </source>
</evidence>
<dbReference type="InterPro" id="IPR000510">
    <property type="entry name" value="Nase/OxRdtase_comp1"/>
</dbReference>
<feature type="binding site" evidence="11">
    <location>
        <position position="52"/>
    </location>
    <ligand>
        <name>[4Fe-4S] cluster</name>
        <dbReference type="ChEBI" id="CHEBI:49883"/>
        <note>ligand shared with heterodimeric partner</note>
    </ligand>
</feature>
<sequence>MNAPLVHQPGCGGIDLHQEQGQRAVFCGLTGIVWLHRKIQDAFFLVVGSRTCAHLIQSAAGVMIFAEPRFATAIIDERDLAGIADANEELDRVVTRLIERRPDIKLLFLVGSCPSEVIKLDLSRAAQRLSGRLAPVRVLNYSGSGIETTFTQGEDACLAALVPDLPRESETAAPSLLVVGALADVVEDQFLRIFAAMGIGDVRFLPARRAGTMPAVGRNTRYLLAQPFLADTARALEERGARRLPAPFPLGAEGTTGWLRAAAEAFGVAEADFDRATAPGRTRAETALAPHRETLGGKRVFFFPDSQLEVPLARFLSRELGADLVEVGTPYLHRAHLAAEIELLPQGTRVTEGQSLDDQMDRCRAARPDLTVCGLGLANPLEAEGLSTKWSIELLFTPVQGYEQAGDLAELFVRPLRRRALLEV</sequence>
<evidence type="ECO:0000256" key="6">
    <source>
        <dbReference type="ARBA" id="ARBA00023002"/>
    </source>
</evidence>
<comment type="similarity">
    <text evidence="11">Belongs to the BchN/ChlN family.</text>
</comment>
<evidence type="ECO:0000256" key="7">
    <source>
        <dbReference type="ARBA" id="ARBA00023004"/>
    </source>
</evidence>
<accession>A0ABT8AVN6</accession>
<comment type="cofactor">
    <cofactor evidence="11">
        <name>[4Fe-4S] cluster</name>
        <dbReference type="ChEBI" id="CHEBI:49883"/>
    </cofactor>
    <text evidence="11">Binds 1 [4Fe-4S] cluster per heterodimer. The cluster is bound at the heterodimer interface by residues from both subunits.</text>
</comment>
<dbReference type="RefSeq" id="WP_238286071.1">
    <property type="nucleotide sequence ID" value="NZ_BPQS01000005.1"/>
</dbReference>
<dbReference type="PIRSF" id="PIRSF000162">
    <property type="entry name" value="P_chlorophyll_rd"/>
    <property type="match status" value="1"/>
</dbReference>
<comment type="pathway">
    <text evidence="11">Porphyrin-containing compound metabolism; bacteriochlorophyll biosynthesis (light-independent).</text>
</comment>
<comment type="subunit">
    <text evidence="11">Protochlorophyllide reductase is composed of three subunits; BchL, BchN and BchB. Forms a heterotetramer of two BchB and two BchN subunits.</text>
</comment>
<evidence type="ECO:0000256" key="5">
    <source>
        <dbReference type="ARBA" id="ARBA00022840"/>
    </source>
</evidence>
<dbReference type="Pfam" id="PF00148">
    <property type="entry name" value="Oxidored_nitro"/>
    <property type="match status" value="1"/>
</dbReference>
<dbReference type="HAMAP" id="MF_00352">
    <property type="entry name" value="ChlN_BchN"/>
    <property type="match status" value="1"/>
</dbReference>
<keyword evidence="5 11" id="KW-0067">ATP-binding</keyword>
<keyword evidence="3 11" id="KW-0479">Metal-binding</keyword>
<feature type="domain" description="Nitrogenase/oxidoreductase component 1" evidence="12">
    <location>
        <begin position="27"/>
        <end position="414"/>
    </location>
</feature>
<dbReference type="InterPro" id="IPR050293">
    <property type="entry name" value="LIPOR_BchN/ChlN"/>
</dbReference>
<feature type="binding site" evidence="11">
    <location>
        <position position="113"/>
    </location>
    <ligand>
        <name>[4Fe-4S] cluster</name>
        <dbReference type="ChEBI" id="CHEBI:49883"/>
        <note>ligand shared with heterodimeric partner</note>
    </ligand>
</feature>
<evidence type="ECO:0000313" key="14">
    <source>
        <dbReference type="Proteomes" id="UP001244297"/>
    </source>
</evidence>
<dbReference type="Gene3D" id="3.40.50.1980">
    <property type="entry name" value="Nitrogenase molybdenum iron protein domain"/>
    <property type="match status" value="3"/>
</dbReference>
<feature type="binding site" evidence="11">
    <location>
        <position position="27"/>
    </location>
    <ligand>
        <name>[4Fe-4S] cluster</name>
        <dbReference type="ChEBI" id="CHEBI:49883"/>
        <note>ligand shared with heterodimeric partner</note>
    </ligand>
</feature>
<dbReference type="EC" id="1.3.7.7" evidence="11"/>
<evidence type="ECO:0000256" key="1">
    <source>
        <dbReference type="ARBA" id="ARBA00022485"/>
    </source>
</evidence>
<keyword evidence="2 11" id="KW-0602">Photosynthesis</keyword>
<keyword evidence="14" id="KW-1185">Reference proteome</keyword>
<evidence type="ECO:0000256" key="11">
    <source>
        <dbReference type="HAMAP-Rule" id="MF_00352"/>
    </source>
</evidence>
<dbReference type="Proteomes" id="UP001244297">
    <property type="component" value="Unassembled WGS sequence"/>
</dbReference>
<gene>
    <name evidence="11" type="primary">bchN</name>
    <name evidence="13" type="ORF">QWZ18_23365</name>
</gene>
<keyword evidence="1 11" id="KW-0004">4Fe-4S</keyword>
<evidence type="ECO:0000256" key="9">
    <source>
        <dbReference type="ARBA" id="ARBA00023171"/>
    </source>
</evidence>
<evidence type="ECO:0000256" key="4">
    <source>
        <dbReference type="ARBA" id="ARBA00022741"/>
    </source>
</evidence>
<evidence type="ECO:0000313" key="13">
    <source>
        <dbReference type="EMBL" id="MDN3573551.1"/>
    </source>
</evidence>
<keyword evidence="7 11" id="KW-0408">Iron</keyword>
<keyword evidence="4 11" id="KW-0547">Nucleotide-binding</keyword>
<dbReference type="PANTHER" id="PTHR39429">
    <property type="entry name" value="LIGHT-INDEPENDENT PROTOCHLOROPHYLLIDE REDUCTASE SUBUNIT N"/>
    <property type="match status" value="1"/>
</dbReference>
<dbReference type="GO" id="GO:0016491">
    <property type="term" value="F:oxidoreductase activity"/>
    <property type="evidence" value="ECO:0007669"/>
    <property type="project" value="UniProtKB-KW"/>
</dbReference>
<comment type="function">
    <text evidence="11">Component of the dark-operative protochlorophyllide reductase (DPOR) that uses Mg-ATP and reduced ferredoxin to reduce ring D of protochlorophyllide (Pchlide) to form chlorophyllide a (Chlide). This reaction is light-independent. The NB-protein (BchN-BchB) is the catalytic component of the complex.</text>
</comment>
<dbReference type="InterPro" id="IPR005970">
    <property type="entry name" value="Protochl_reductN"/>
</dbReference>
<dbReference type="NCBIfam" id="TIGR01279">
    <property type="entry name" value="DPOR_bchN"/>
    <property type="match status" value="1"/>
</dbReference>
<keyword evidence="10 11" id="KW-0077">Bacteriochlorophyll biosynthesis</keyword>
<reference evidence="14" key="1">
    <citation type="journal article" date="2019" name="Int. J. Syst. Evol. Microbiol.">
        <title>The Global Catalogue of Microorganisms (GCM) 10K type strain sequencing project: providing services to taxonomists for standard genome sequencing and annotation.</title>
        <authorList>
            <consortium name="The Broad Institute Genomics Platform"/>
            <consortium name="The Broad Institute Genome Sequencing Center for Infectious Disease"/>
            <person name="Wu L."/>
            <person name="Ma J."/>
        </authorList>
    </citation>
    <scope>NUCLEOTIDE SEQUENCE [LARGE SCALE GENOMIC DNA]</scope>
    <source>
        <strain evidence="14">CECT 7806</strain>
    </source>
</reference>
<evidence type="ECO:0000256" key="2">
    <source>
        <dbReference type="ARBA" id="ARBA00022531"/>
    </source>
</evidence>
<comment type="caution">
    <text evidence="13">The sequence shown here is derived from an EMBL/GenBank/DDBJ whole genome shotgun (WGS) entry which is preliminary data.</text>
</comment>
<dbReference type="NCBIfam" id="NF002768">
    <property type="entry name" value="PRK02842.1"/>
    <property type="match status" value="1"/>
</dbReference>